<protein>
    <recommendedName>
        <fullName evidence="10">Plasma membrane fusion protein PRM1</fullName>
    </recommendedName>
</protein>
<evidence type="ECO:0000256" key="9">
    <source>
        <dbReference type="ARBA" id="ARBA00023180"/>
    </source>
</evidence>
<dbReference type="PANTHER" id="PTHR31030">
    <property type="entry name" value="PLASMA MEMBRANE FUSION PROTEIN PRM1"/>
    <property type="match status" value="1"/>
</dbReference>
<feature type="region of interest" description="Disordered" evidence="11">
    <location>
        <begin position="1133"/>
        <end position="1157"/>
    </location>
</feature>
<dbReference type="GO" id="GO:0005886">
    <property type="term" value="C:plasma membrane"/>
    <property type="evidence" value="ECO:0007669"/>
    <property type="project" value="UniProtKB-SubCell"/>
</dbReference>
<feature type="region of interest" description="Disordered" evidence="11">
    <location>
        <begin position="1029"/>
        <end position="1095"/>
    </location>
</feature>
<evidence type="ECO:0000256" key="1">
    <source>
        <dbReference type="ARBA" id="ARBA00002512"/>
    </source>
</evidence>
<keyword evidence="6 10" id="KW-0184">Conjugation</keyword>
<dbReference type="AlphaFoldDB" id="A0A8I2YGY7"/>
<evidence type="ECO:0000256" key="2">
    <source>
        <dbReference type="ARBA" id="ARBA00004651"/>
    </source>
</evidence>
<evidence type="ECO:0000256" key="3">
    <source>
        <dbReference type="ARBA" id="ARBA00010780"/>
    </source>
</evidence>
<gene>
    <name evidence="12" type="ORF">JVT61DRAFT_9728</name>
</gene>
<keyword evidence="13" id="KW-1185">Reference proteome</keyword>
<feature type="region of interest" description="Disordered" evidence="11">
    <location>
        <begin position="848"/>
        <end position="884"/>
    </location>
</feature>
<comment type="subcellular location">
    <subcellularLocation>
        <location evidence="2 10">Cell membrane</location>
        <topology evidence="2 10">Multi-pass membrane protein</topology>
    </subcellularLocation>
</comment>
<dbReference type="GO" id="GO:0043332">
    <property type="term" value="C:mating projection tip"/>
    <property type="evidence" value="ECO:0007669"/>
    <property type="project" value="UniProtKB-UniRule"/>
</dbReference>
<accession>A0A8I2YGY7</accession>
<keyword evidence="9" id="KW-0325">Glycoprotein</keyword>
<dbReference type="InterPro" id="IPR026777">
    <property type="entry name" value="PRM1"/>
</dbReference>
<evidence type="ECO:0000256" key="11">
    <source>
        <dbReference type="SAM" id="MobiDB-lite"/>
    </source>
</evidence>
<feature type="compositionally biased region" description="Polar residues" evidence="11">
    <location>
        <begin position="1144"/>
        <end position="1157"/>
    </location>
</feature>
<dbReference type="SUPFAM" id="SSF56112">
    <property type="entry name" value="Protein kinase-like (PK-like)"/>
    <property type="match status" value="1"/>
</dbReference>
<feature type="transmembrane region" description="Helical" evidence="10">
    <location>
        <begin position="499"/>
        <end position="521"/>
    </location>
</feature>
<evidence type="ECO:0000256" key="4">
    <source>
        <dbReference type="ARBA" id="ARBA00022475"/>
    </source>
</evidence>
<proteinExistence type="inferred from homology"/>
<dbReference type="EMBL" id="JAGFBS010000037">
    <property type="protein sequence ID" value="KAG6371263.1"/>
    <property type="molecule type" value="Genomic_DNA"/>
</dbReference>
<evidence type="ECO:0000313" key="13">
    <source>
        <dbReference type="Proteomes" id="UP000683000"/>
    </source>
</evidence>
<keyword evidence="7 10" id="KW-1133">Transmembrane helix</keyword>
<keyword evidence="8 10" id="KW-0472">Membrane</keyword>
<organism evidence="12 13">
    <name type="scientific">Boletus reticuloceps</name>
    <dbReference type="NCBI Taxonomy" id="495285"/>
    <lineage>
        <taxon>Eukaryota</taxon>
        <taxon>Fungi</taxon>
        <taxon>Dikarya</taxon>
        <taxon>Basidiomycota</taxon>
        <taxon>Agaricomycotina</taxon>
        <taxon>Agaricomycetes</taxon>
        <taxon>Agaricomycetidae</taxon>
        <taxon>Boletales</taxon>
        <taxon>Boletineae</taxon>
        <taxon>Boletaceae</taxon>
        <taxon>Boletoideae</taxon>
        <taxon>Boletus</taxon>
    </lineage>
</organism>
<dbReference type="GO" id="GO:0032220">
    <property type="term" value="P:plasma membrane fusion involved in cytogamy"/>
    <property type="evidence" value="ECO:0007669"/>
    <property type="project" value="TreeGrafter"/>
</dbReference>
<comment type="caution">
    <text evidence="12">The sequence shown here is derived from an EMBL/GenBank/DDBJ whole genome shotgun (WGS) entry which is preliminary data.</text>
</comment>
<evidence type="ECO:0000256" key="5">
    <source>
        <dbReference type="ARBA" id="ARBA00022692"/>
    </source>
</evidence>
<keyword evidence="4 10" id="KW-1003">Cell membrane</keyword>
<comment type="similarity">
    <text evidence="3 10">Belongs to the PRM1 family.</text>
</comment>
<evidence type="ECO:0000256" key="7">
    <source>
        <dbReference type="ARBA" id="ARBA00022989"/>
    </source>
</evidence>
<dbReference type="Gene3D" id="1.10.510.10">
    <property type="entry name" value="Transferase(Phosphotransferase) domain 1"/>
    <property type="match status" value="1"/>
</dbReference>
<keyword evidence="5 10" id="KW-0812">Transmembrane</keyword>
<dbReference type="PANTHER" id="PTHR31030:SF1">
    <property type="entry name" value="PLASMA MEMBRANE FUSION PROTEIN PRM1"/>
    <property type="match status" value="1"/>
</dbReference>
<reference evidence="12" key="1">
    <citation type="submission" date="2021-03" db="EMBL/GenBank/DDBJ databases">
        <title>Evolutionary innovations through gain and loss of genes in the ectomycorrhizal Boletales.</title>
        <authorList>
            <person name="Wu G."/>
            <person name="Miyauchi S."/>
            <person name="Morin E."/>
            <person name="Yang Z.-L."/>
            <person name="Xu J."/>
            <person name="Martin F.M."/>
        </authorList>
    </citation>
    <scope>NUCLEOTIDE SEQUENCE</scope>
    <source>
        <strain evidence="12">BR01</strain>
    </source>
</reference>
<sequence>MLSRVVKGNVLVANLMDKVCRVGLPWRFLGRVEGDLDECIRAVSNGACLVSESLVDGRRRRRRRRVFGLNVALKYPRQYQSVADDVREKLLRRLKAEVAAWYRLQHRNICPLYGVIQSVYSIAMVSPWCNNGTFMQYIQREGVRVDQLALVSDATARKCHIHGQHCVAKANRVRRDSTMKLRGTSETNTKASMTFSTSYWADRNGFVKAPIFSTRLRRSLALTNLFHVAQAIPLTSSHPLSYMAGLSYHLFGEAQASVANAKDDLLAACHAAEHAATSAASMPRYLAIATNRQFADAINGTMNGAREALILALTCMEAIINFLIGTYRSTFLCFLELVVVGGLGLLISAVQEITSFLQSTLNNIASGIKSDITSVNSAIQSAVNSINKVNPFGNIQAPQFNVSSLDSLSNIAIPTDFENALIQLNNSLPTVSSIKNTIQDLVDMPLEAVKADINNTFLGLTFDPVLLPVPAQNAVSFCNSLDTSSIDNLGGDLLQITKIGTVILIVVLLLLLAGHSVFEWYKWRCLMRHLRFTREAWMSDPTIYHATSSKTTTPSVTLTDHNILMLQADGQHPLLTRIAFTLASQLRFTPSQHIHLRWFLHYIFHPPALACFLIGFFGSLSVQIQLIAISPLEAKYSAQAAASVQDLSNTNATQMNNSMYNQSAAYASAISAKVETVQSSINNDLFGWVNGTTTTLNSTLNNFYTDIQNLVSTVFNGTILETPAQDFIKCLIGSKVDAIEEALTFLNQNLNVDLPQVNKTILVLSSADIDEIAQPVATAAIGGTSSNSQGLVGRLVAMYVDSLKKERLMFHGLVGGGSIDGPRHRVLALICRELGGCLQEAEMAKRTARRPRWTRSAVKGGAPLPHVGDTEKPSSILEPPLRSFTPLPEARSPFSINLFRRPNQASLPSHPLKSLEPTFEKSWDSFFHEGANNSQSAASGPRRVVGRPMKLMNFGKTKGDEVLEATKGDRSEDKPKSVWFKSVTGFFSRQDSVQPVSGFVVNRPVSGACSPRPQLSISVEQALGAIPRDLPKIDTTPSPAREEPSSVRPVSPVPPTLPLAKNNPPRKAIPLTIPPPPPGRARNANVPTDVGSTPPNNSPLAMPLHNAFEEHSASQKPVHLMLYPTFFASYSEETSSRERHKRSSTISQHESTRSTSRLLTNIHAQSSSDTVDPFATPFDDDVLVSPAKTKRATNAFSGFAL</sequence>
<evidence type="ECO:0000313" key="12">
    <source>
        <dbReference type="EMBL" id="KAG6371263.1"/>
    </source>
</evidence>
<evidence type="ECO:0000256" key="6">
    <source>
        <dbReference type="ARBA" id="ARBA00022971"/>
    </source>
</evidence>
<evidence type="ECO:0000256" key="8">
    <source>
        <dbReference type="ARBA" id="ARBA00023136"/>
    </source>
</evidence>
<dbReference type="OrthoDB" id="10248838at2759"/>
<comment type="function">
    <text evidence="1 10">Involved in cell fusion during mating by stabilizing the plasma membrane fusion event.</text>
</comment>
<name>A0A8I2YGY7_9AGAM</name>
<comment type="caution">
    <text evidence="10">Lacks conserved residue(s) required for the propagation of feature annotation.</text>
</comment>
<dbReference type="Proteomes" id="UP000683000">
    <property type="component" value="Unassembled WGS sequence"/>
</dbReference>
<dbReference type="InterPro" id="IPR011009">
    <property type="entry name" value="Kinase-like_dom_sf"/>
</dbReference>
<evidence type="ECO:0000256" key="10">
    <source>
        <dbReference type="RuleBase" id="RU366035"/>
    </source>
</evidence>
<feature type="transmembrane region" description="Helical" evidence="10">
    <location>
        <begin position="599"/>
        <end position="620"/>
    </location>
</feature>